<keyword evidence="2" id="KW-1185">Reference proteome</keyword>
<reference evidence="1 2" key="1">
    <citation type="journal article" date="2019" name="Mol. Ecol. Resour.">
        <title>Improving Illumina assemblies with Hi-C and long reads: an example with the North African dromedary.</title>
        <authorList>
            <person name="Elbers J.P."/>
            <person name="Rogers M.F."/>
            <person name="Perelman P.L."/>
            <person name="Proskuryakova A.A."/>
            <person name="Serdyukova N.A."/>
            <person name="Johnson W.E."/>
            <person name="Horin P."/>
            <person name="Corander J."/>
            <person name="Murphy D."/>
            <person name="Burger P.A."/>
        </authorList>
    </citation>
    <scope>NUCLEOTIDE SEQUENCE [LARGE SCALE GENOMIC DNA]</scope>
    <source>
        <strain evidence="1">Drom800</strain>
        <tissue evidence="1">Blood</tissue>
    </source>
</reference>
<evidence type="ECO:0000313" key="2">
    <source>
        <dbReference type="Proteomes" id="UP000299084"/>
    </source>
</evidence>
<protein>
    <submittedName>
        <fullName evidence="1">Uncharacterized protein</fullName>
    </submittedName>
</protein>
<gene>
    <name evidence="1" type="ORF">Cadr_000025898</name>
</gene>
<dbReference type="Proteomes" id="UP000299084">
    <property type="component" value="Unassembled WGS sequence"/>
</dbReference>
<organism evidence="1 2">
    <name type="scientific">Camelus dromedarius</name>
    <name type="common">Dromedary</name>
    <name type="synonym">Arabian camel</name>
    <dbReference type="NCBI Taxonomy" id="9838"/>
    <lineage>
        <taxon>Eukaryota</taxon>
        <taxon>Metazoa</taxon>
        <taxon>Chordata</taxon>
        <taxon>Craniata</taxon>
        <taxon>Vertebrata</taxon>
        <taxon>Euteleostomi</taxon>
        <taxon>Mammalia</taxon>
        <taxon>Eutheria</taxon>
        <taxon>Laurasiatheria</taxon>
        <taxon>Artiodactyla</taxon>
        <taxon>Tylopoda</taxon>
        <taxon>Camelidae</taxon>
        <taxon>Camelus</taxon>
    </lineage>
</organism>
<dbReference type="EMBL" id="JWIN03000027">
    <property type="protein sequence ID" value="KAB1257171.1"/>
    <property type="molecule type" value="Genomic_DNA"/>
</dbReference>
<name>A0A5N4CE34_CAMDR</name>
<proteinExistence type="predicted"/>
<accession>A0A5N4CE34</accession>
<sequence>MSLRQNRPPACLENCTVCRGRGGGGGLGGICCLLFPGGKRRKLCVPFFTCCFSGDGELFDGRRPMPVLLSCAGKTKNTEKTGDRCWRLLSSGFITGTCSSLVSGPPCSRPLRFAGHSECTMLPLAHFERCHLANTRWGSSRGGIVPEKGRRQDVLELKGFLRQWLSEAAEVEGDQLGTCLLACCVLGEGAVYFPGKVKGLSLCKWKCLYKGSSRMGGCGSVPVPRNPETLVAQAQGFPQK</sequence>
<comment type="caution">
    <text evidence="1">The sequence shown here is derived from an EMBL/GenBank/DDBJ whole genome shotgun (WGS) entry which is preliminary data.</text>
</comment>
<dbReference type="AlphaFoldDB" id="A0A5N4CE34"/>
<evidence type="ECO:0000313" key="1">
    <source>
        <dbReference type="EMBL" id="KAB1257171.1"/>
    </source>
</evidence>